<dbReference type="InterPro" id="IPR013762">
    <property type="entry name" value="Integrase-like_cat_sf"/>
</dbReference>
<dbReference type="GO" id="GO:0003677">
    <property type="term" value="F:DNA binding"/>
    <property type="evidence" value="ECO:0007669"/>
    <property type="project" value="InterPro"/>
</dbReference>
<dbReference type="AlphaFoldDB" id="A0A9D1CXD6"/>
<feature type="domain" description="Tyr recombinase" evidence="2">
    <location>
        <begin position="1"/>
        <end position="62"/>
    </location>
</feature>
<name>A0A9D1CXD6_9FIRM</name>
<reference evidence="3" key="2">
    <citation type="journal article" date="2021" name="PeerJ">
        <title>Extensive microbial diversity within the chicken gut microbiome revealed by metagenomics and culture.</title>
        <authorList>
            <person name="Gilroy R."/>
            <person name="Ravi A."/>
            <person name="Getino M."/>
            <person name="Pursley I."/>
            <person name="Horton D.L."/>
            <person name="Alikhan N.F."/>
            <person name="Baker D."/>
            <person name="Gharbi K."/>
            <person name="Hall N."/>
            <person name="Watson M."/>
            <person name="Adriaenssens E.M."/>
            <person name="Foster-Nyarko E."/>
            <person name="Jarju S."/>
            <person name="Secka A."/>
            <person name="Antonio M."/>
            <person name="Oren A."/>
            <person name="Chaudhuri R.R."/>
            <person name="La Ragione R."/>
            <person name="Hildebrand F."/>
            <person name="Pallen M.J."/>
        </authorList>
    </citation>
    <scope>NUCLEOTIDE SEQUENCE</scope>
    <source>
        <strain evidence="3">ChiSjej6B24-2974</strain>
    </source>
</reference>
<evidence type="ECO:0000313" key="4">
    <source>
        <dbReference type="Proteomes" id="UP000824260"/>
    </source>
</evidence>
<reference evidence="3" key="1">
    <citation type="submission" date="2020-10" db="EMBL/GenBank/DDBJ databases">
        <authorList>
            <person name="Gilroy R."/>
        </authorList>
    </citation>
    <scope>NUCLEOTIDE SEQUENCE</scope>
    <source>
        <strain evidence="3">ChiSjej6B24-2974</strain>
    </source>
</reference>
<dbReference type="EMBL" id="DVFZ01000086">
    <property type="protein sequence ID" value="HIQ83194.1"/>
    <property type="molecule type" value="Genomic_DNA"/>
</dbReference>
<accession>A0A9D1CXD6</accession>
<proteinExistence type="predicted"/>
<dbReference type="GO" id="GO:0015074">
    <property type="term" value="P:DNA integration"/>
    <property type="evidence" value="ECO:0007669"/>
    <property type="project" value="InterPro"/>
</dbReference>
<evidence type="ECO:0000256" key="1">
    <source>
        <dbReference type="ARBA" id="ARBA00023172"/>
    </source>
</evidence>
<comment type="caution">
    <text evidence="3">The sequence shown here is derived from an EMBL/GenBank/DDBJ whole genome shotgun (WGS) entry which is preliminary data.</text>
</comment>
<dbReference type="PROSITE" id="PS51898">
    <property type="entry name" value="TYR_RECOMBINASE"/>
    <property type="match status" value="1"/>
</dbReference>
<evidence type="ECO:0000313" key="3">
    <source>
        <dbReference type="EMBL" id="HIQ83194.1"/>
    </source>
</evidence>
<dbReference type="Pfam" id="PF00589">
    <property type="entry name" value="Phage_integrase"/>
    <property type="match status" value="1"/>
</dbReference>
<organism evidence="3 4">
    <name type="scientific">Candidatus Pullichristensenella stercorigallinarum</name>
    <dbReference type="NCBI Taxonomy" id="2840909"/>
    <lineage>
        <taxon>Bacteria</taxon>
        <taxon>Bacillati</taxon>
        <taxon>Bacillota</taxon>
        <taxon>Clostridia</taxon>
        <taxon>Candidatus Pullichristensenella</taxon>
    </lineage>
</organism>
<dbReference type="Gene3D" id="1.10.443.10">
    <property type="entry name" value="Intergrase catalytic core"/>
    <property type="match status" value="1"/>
</dbReference>
<dbReference type="GO" id="GO:0006310">
    <property type="term" value="P:DNA recombination"/>
    <property type="evidence" value="ECO:0007669"/>
    <property type="project" value="UniProtKB-KW"/>
</dbReference>
<protein>
    <submittedName>
        <fullName evidence="3">Tyrosine-type recombinase/integrase</fullName>
    </submittedName>
</protein>
<gene>
    <name evidence="3" type="ORF">IAA52_08845</name>
</gene>
<dbReference type="Proteomes" id="UP000824260">
    <property type="component" value="Unassembled WGS sequence"/>
</dbReference>
<dbReference type="InterPro" id="IPR011010">
    <property type="entry name" value="DNA_brk_join_enz"/>
</dbReference>
<dbReference type="SUPFAM" id="SSF56349">
    <property type="entry name" value="DNA breaking-rejoining enzymes"/>
    <property type="match status" value="1"/>
</dbReference>
<evidence type="ECO:0000259" key="2">
    <source>
        <dbReference type="PROSITE" id="PS51898"/>
    </source>
</evidence>
<sequence length="74" mass="8462">MKRTIDIHGMTPYIGRHTYLTALNREGVDLKTIQAIAGHEDERMALRTYIHCDETLVTKAGKTMEAHFERMAAM</sequence>
<dbReference type="InterPro" id="IPR002104">
    <property type="entry name" value="Integrase_catalytic"/>
</dbReference>
<keyword evidence="1" id="KW-0233">DNA recombination</keyword>